<dbReference type="AlphaFoldDB" id="A0A2P2P7K8"/>
<sequence length="21" mass="2417">MNIQAIIIPQVFENRDLNNSS</sequence>
<accession>A0A2P2P7K8</accession>
<evidence type="ECO:0000313" key="1">
    <source>
        <dbReference type="EMBL" id="MBX50744.1"/>
    </source>
</evidence>
<proteinExistence type="predicted"/>
<dbReference type="EMBL" id="GGEC01070260">
    <property type="protein sequence ID" value="MBX50744.1"/>
    <property type="molecule type" value="Transcribed_RNA"/>
</dbReference>
<reference evidence="1" key="1">
    <citation type="submission" date="2018-02" db="EMBL/GenBank/DDBJ databases">
        <title>Rhizophora mucronata_Transcriptome.</title>
        <authorList>
            <person name="Meera S.P."/>
            <person name="Sreeshan A."/>
            <person name="Augustine A."/>
        </authorList>
    </citation>
    <scope>NUCLEOTIDE SEQUENCE</scope>
    <source>
        <tissue evidence="1">Leaf</tissue>
    </source>
</reference>
<organism evidence="1">
    <name type="scientific">Rhizophora mucronata</name>
    <name type="common">Asiatic mangrove</name>
    <dbReference type="NCBI Taxonomy" id="61149"/>
    <lineage>
        <taxon>Eukaryota</taxon>
        <taxon>Viridiplantae</taxon>
        <taxon>Streptophyta</taxon>
        <taxon>Embryophyta</taxon>
        <taxon>Tracheophyta</taxon>
        <taxon>Spermatophyta</taxon>
        <taxon>Magnoliopsida</taxon>
        <taxon>eudicotyledons</taxon>
        <taxon>Gunneridae</taxon>
        <taxon>Pentapetalae</taxon>
        <taxon>rosids</taxon>
        <taxon>fabids</taxon>
        <taxon>Malpighiales</taxon>
        <taxon>Rhizophoraceae</taxon>
        <taxon>Rhizophora</taxon>
    </lineage>
</organism>
<protein>
    <submittedName>
        <fullName evidence="1">Uncharacterized protein</fullName>
    </submittedName>
</protein>
<name>A0A2P2P7K8_RHIMU</name>